<dbReference type="AlphaFoldDB" id="A0A1R1YMA4"/>
<protein>
    <submittedName>
        <fullName evidence="1">Uncharacterized protein</fullName>
    </submittedName>
</protein>
<name>A0A1R1YMA4_9FUNG</name>
<evidence type="ECO:0000313" key="2">
    <source>
        <dbReference type="Proteomes" id="UP000187429"/>
    </source>
</evidence>
<accession>A0A1R1YMA4</accession>
<sequence>MVYGSQLLTPEIWDSNLPNNIILQGEAPDIDTYYNRLVEKKKKIHEAAKINEIRNKHYWKKSHYRKIRSRKFRIGDLVLKSASRKVHPMNPKNEGPLQFEGIVGADSYRIVEIRGRKDVVNAEKLKKYNIG</sequence>
<dbReference type="EMBL" id="LSSM01000731">
    <property type="protein sequence ID" value="OMJ28042.1"/>
    <property type="molecule type" value="Genomic_DNA"/>
</dbReference>
<dbReference type="OrthoDB" id="1433117at2759"/>
<keyword evidence="2" id="KW-1185">Reference proteome</keyword>
<proteinExistence type="predicted"/>
<gene>
    <name evidence="1" type="ORF">AYI69_g2497</name>
</gene>
<reference evidence="2" key="1">
    <citation type="submission" date="2017-01" db="EMBL/GenBank/DDBJ databases">
        <authorList>
            <person name="Wang Y."/>
            <person name="White M."/>
            <person name="Kvist S."/>
            <person name="Moncalvo J.-M."/>
        </authorList>
    </citation>
    <scope>NUCLEOTIDE SEQUENCE [LARGE SCALE GENOMIC DNA]</scope>
    <source>
        <strain evidence="2">ID-206-W2</strain>
    </source>
</reference>
<comment type="caution">
    <text evidence="1">The sequence shown here is derived from an EMBL/GenBank/DDBJ whole genome shotgun (WGS) entry which is preliminary data.</text>
</comment>
<dbReference type="Proteomes" id="UP000187429">
    <property type="component" value="Unassembled WGS sequence"/>
</dbReference>
<evidence type="ECO:0000313" key="1">
    <source>
        <dbReference type="EMBL" id="OMJ28042.1"/>
    </source>
</evidence>
<organism evidence="1 2">
    <name type="scientific">Smittium culicis</name>
    <dbReference type="NCBI Taxonomy" id="133412"/>
    <lineage>
        <taxon>Eukaryota</taxon>
        <taxon>Fungi</taxon>
        <taxon>Fungi incertae sedis</taxon>
        <taxon>Zoopagomycota</taxon>
        <taxon>Kickxellomycotina</taxon>
        <taxon>Harpellomycetes</taxon>
        <taxon>Harpellales</taxon>
        <taxon>Legeriomycetaceae</taxon>
        <taxon>Smittium</taxon>
    </lineage>
</organism>